<keyword evidence="5 9" id="KW-0521">NADP</keyword>
<evidence type="ECO:0000256" key="5">
    <source>
        <dbReference type="ARBA" id="ARBA00022857"/>
    </source>
</evidence>
<comment type="catalytic activity">
    <reaction evidence="8 9">
        <text>(R)-pantoate + NADP(+) = 2-dehydropantoate + NADPH + H(+)</text>
        <dbReference type="Rhea" id="RHEA:16233"/>
        <dbReference type="ChEBI" id="CHEBI:11561"/>
        <dbReference type="ChEBI" id="CHEBI:15378"/>
        <dbReference type="ChEBI" id="CHEBI:15980"/>
        <dbReference type="ChEBI" id="CHEBI:57783"/>
        <dbReference type="ChEBI" id="CHEBI:58349"/>
        <dbReference type="EC" id="1.1.1.169"/>
    </reaction>
</comment>
<dbReference type="SUPFAM" id="SSF51735">
    <property type="entry name" value="NAD(P)-binding Rossmann-fold domains"/>
    <property type="match status" value="1"/>
</dbReference>
<reference evidence="12 13" key="1">
    <citation type="submission" date="2017-05" db="EMBL/GenBank/DDBJ databases">
        <authorList>
            <person name="Varghese N."/>
            <person name="Submissions S."/>
        </authorList>
    </citation>
    <scope>NUCLEOTIDE SEQUENCE [LARGE SCALE GENOMIC DNA]</scope>
    <source>
        <strain evidence="12 13">DSM 15522</strain>
    </source>
</reference>
<dbReference type="InterPro" id="IPR051402">
    <property type="entry name" value="KPR-Related"/>
</dbReference>
<gene>
    <name evidence="12" type="ORF">SAMN06265339_1568</name>
</gene>
<dbReference type="InterPro" id="IPR003710">
    <property type="entry name" value="ApbA"/>
</dbReference>
<dbReference type="EMBL" id="FXUB01000005">
    <property type="protein sequence ID" value="SMP17925.1"/>
    <property type="molecule type" value="Genomic_DNA"/>
</dbReference>
<evidence type="ECO:0000256" key="4">
    <source>
        <dbReference type="ARBA" id="ARBA00019465"/>
    </source>
</evidence>
<evidence type="ECO:0000256" key="6">
    <source>
        <dbReference type="ARBA" id="ARBA00023002"/>
    </source>
</evidence>
<evidence type="ECO:0000259" key="11">
    <source>
        <dbReference type="Pfam" id="PF08546"/>
    </source>
</evidence>
<evidence type="ECO:0000259" key="10">
    <source>
        <dbReference type="Pfam" id="PF02558"/>
    </source>
</evidence>
<protein>
    <recommendedName>
        <fullName evidence="4 9">2-dehydropantoate 2-reductase</fullName>
        <ecNumber evidence="3 9">1.1.1.169</ecNumber>
    </recommendedName>
    <alternativeName>
        <fullName evidence="7 9">Ketopantoate reductase</fullName>
    </alternativeName>
</protein>
<dbReference type="Gene3D" id="3.40.50.720">
    <property type="entry name" value="NAD(P)-binding Rossmann-like Domain"/>
    <property type="match status" value="1"/>
</dbReference>
<comment type="function">
    <text evidence="9">Catalyzes the NADPH-dependent reduction of ketopantoate into pantoic acid.</text>
</comment>
<evidence type="ECO:0000256" key="8">
    <source>
        <dbReference type="ARBA" id="ARBA00048793"/>
    </source>
</evidence>
<sequence length="311" mass="34436">MKFVVFGAGGVGGFYGGMIAKAGYPTVFIARGEHLKAMKERGLRIESFKYGSWTVREDGEKVVFTDNPEVAKGADVVLVCVKSYDTEKVAPFVTEILKDSGVAISVQNGIENEEILEKYLGKERVLGATAFVGAYVKEPGVVVHEAAGLLEIGEMDGNVSERVEKLVSIFKSCGIEARVSKDIRYTLWKKLVWNVAFNPYSVVTKATVGEMLALPETYNVLKNLMLECYKVAEAYGIELKPTIMERYLKSSPDLMNYKTSMLLDFEKGKPLEIEGITGALIRKAEKVGVEVPYNRCVYATVKLLDRKRKNG</sequence>
<dbReference type="PANTHER" id="PTHR21708:SF26">
    <property type="entry name" value="2-DEHYDROPANTOATE 2-REDUCTASE"/>
    <property type="match status" value="1"/>
</dbReference>
<dbReference type="InterPro" id="IPR013328">
    <property type="entry name" value="6PGD_dom2"/>
</dbReference>
<feature type="domain" description="Ketopantoate reductase C-terminal" evidence="11">
    <location>
        <begin position="182"/>
        <end position="303"/>
    </location>
</feature>
<evidence type="ECO:0000256" key="2">
    <source>
        <dbReference type="ARBA" id="ARBA00007870"/>
    </source>
</evidence>
<comment type="caution">
    <text evidence="12">The sequence shown here is derived from an EMBL/GenBank/DDBJ whole genome shotgun (WGS) entry which is preliminary data.</text>
</comment>
<feature type="domain" description="Ketopantoate reductase N-terminal" evidence="10">
    <location>
        <begin position="4"/>
        <end position="156"/>
    </location>
</feature>
<dbReference type="Proteomes" id="UP001157911">
    <property type="component" value="Unassembled WGS sequence"/>
</dbReference>
<evidence type="ECO:0000256" key="1">
    <source>
        <dbReference type="ARBA" id="ARBA00004994"/>
    </source>
</evidence>
<dbReference type="Gene3D" id="1.10.1040.10">
    <property type="entry name" value="N-(1-d-carboxylethyl)-l-norvaline Dehydrogenase, domain 2"/>
    <property type="match status" value="1"/>
</dbReference>
<dbReference type="RefSeq" id="WP_283401010.1">
    <property type="nucleotide sequence ID" value="NZ_FXUB01000005.1"/>
</dbReference>
<comment type="similarity">
    <text evidence="2 9">Belongs to the ketopantoate reductase family.</text>
</comment>
<evidence type="ECO:0000256" key="7">
    <source>
        <dbReference type="ARBA" id="ARBA00032024"/>
    </source>
</evidence>
<evidence type="ECO:0000256" key="9">
    <source>
        <dbReference type="RuleBase" id="RU362068"/>
    </source>
</evidence>
<dbReference type="InterPro" id="IPR036291">
    <property type="entry name" value="NAD(P)-bd_dom_sf"/>
</dbReference>
<keyword evidence="13" id="KW-1185">Reference proteome</keyword>
<dbReference type="EC" id="1.1.1.169" evidence="3 9"/>
<dbReference type="InterPro" id="IPR013332">
    <property type="entry name" value="KPR_N"/>
</dbReference>
<evidence type="ECO:0000313" key="12">
    <source>
        <dbReference type="EMBL" id="SMP17925.1"/>
    </source>
</evidence>
<evidence type="ECO:0000313" key="13">
    <source>
        <dbReference type="Proteomes" id="UP001157911"/>
    </source>
</evidence>
<dbReference type="InterPro" id="IPR008927">
    <property type="entry name" value="6-PGluconate_DH-like_C_sf"/>
</dbReference>
<dbReference type="Pfam" id="PF08546">
    <property type="entry name" value="ApbA_C"/>
    <property type="match status" value="1"/>
</dbReference>
<dbReference type="InterPro" id="IPR013752">
    <property type="entry name" value="KPA_reductase"/>
</dbReference>
<dbReference type="NCBIfam" id="TIGR00745">
    <property type="entry name" value="apbA_panE"/>
    <property type="match status" value="1"/>
</dbReference>
<name>A0ABY1NVD1_9BACT</name>
<organism evidence="12 13">
    <name type="scientific">Desulfurobacterium pacificum</name>
    <dbReference type="NCBI Taxonomy" id="240166"/>
    <lineage>
        <taxon>Bacteria</taxon>
        <taxon>Pseudomonadati</taxon>
        <taxon>Aquificota</taxon>
        <taxon>Aquificia</taxon>
        <taxon>Desulfurobacteriales</taxon>
        <taxon>Desulfurobacteriaceae</taxon>
        <taxon>Desulfurobacterium</taxon>
    </lineage>
</organism>
<keyword evidence="9" id="KW-0566">Pantothenate biosynthesis</keyword>
<dbReference type="PANTHER" id="PTHR21708">
    <property type="entry name" value="PROBABLE 2-DEHYDROPANTOATE 2-REDUCTASE"/>
    <property type="match status" value="1"/>
</dbReference>
<dbReference type="SUPFAM" id="SSF48179">
    <property type="entry name" value="6-phosphogluconate dehydrogenase C-terminal domain-like"/>
    <property type="match status" value="1"/>
</dbReference>
<accession>A0ABY1NVD1</accession>
<comment type="pathway">
    <text evidence="1 9">Cofactor biosynthesis; (R)-pantothenate biosynthesis; (R)-pantoate from 3-methyl-2-oxobutanoate: step 2/2.</text>
</comment>
<keyword evidence="6 9" id="KW-0560">Oxidoreductase</keyword>
<dbReference type="Pfam" id="PF02558">
    <property type="entry name" value="ApbA"/>
    <property type="match status" value="1"/>
</dbReference>
<evidence type="ECO:0000256" key="3">
    <source>
        <dbReference type="ARBA" id="ARBA00013014"/>
    </source>
</evidence>
<proteinExistence type="inferred from homology"/>